<name>A0A7R9F8P9_9NEOP</name>
<keyword evidence="1" id="KW-0472">Membrane</keyword>
<organism evidence="2">
    <name type="scientific">Timema bartmani</name>
    <dbReference type="NCBI Taxonomy" id="61472"/>
    <lineage>
        <taxon>Eukaryota</taxon>
        <taxon>Metazoa</taxon>
        <taxon>Ecdysozoa</taxon>
        <taxon>Arthropoda</taxon>
        <taxon>Hexapoda</taxon>
        <taxon>Insecta</taxon>
        <taxon>Pterygota</taxon>
        <taxon>Neoptera</taxon>
        <taxon>Polyneoptera</taxon>
        <taxon>Phasmatodea</taxon>
        <taxon>Timematodea</taxon>
        <taxon>Timematoidea</taxon>
        <taxon>Timematidae</taxon>
        <taxon>Timema</taxon>
    </lineage>
</organism>
<protein>
    <submittedName>
        <fullName evidence="2">Uncharacterized protein</fullName>
    </submittedName>
</protein>
<dbReference type="AlphaFoldDB" id="A0A7R9F8P9"/>
<reference evidence="2" key="1">
    <citation type="submission" date="2020-11" db="EMBL/GenBank/DDBJ databases">
        <authorList>
            <person name="Tran Van P."/>
        </authorList>
    </citation>
    <scope>NUCLEOTIDE SEQUENCE</scope>
</reference>
<gene>
    <name evidence="2" type="ORF">TBIB3V08_LOCUS11193</name>
</gene>
<evidence type="ECO:0000256" key="1">
    <source>
        <dbReference type="SAM" id="Phobius"/>
    </source>
</evidence>
<sequence length="133" mass="14486">MAGSNDEMGLTEESKPWLEPFVKPEVEESQEKQYELGSSRLQTVYKSTTKEKKTQKILPQVLASVFVASFHIVVGISMAYSAILVPQLETDELSIDKSASAWLGVQAVTVTCDCGWSHMAMAATDCGDTSHIG</sequence>
<evidence type="ECO:0000313" key="2">
    <source>
        <dbReference type="EMBL" id="CAD7448913.1"/>
    </source>
</evidence>
<proteinExistence type="predicted"/>
<keyword evidence="1" id="KW-1133">Transmembrane helix</keyword>
<keyword evidence="1" id="KW-0812">Transmembrane</keyword>
<feature type="transmembrane region" description="Helical" evidence="1">
    <location>
        <begin position="61"/>
        <end position="83"/>
    </location>
</feature>
<dbReference type="EMBL" id="OD570755">
    <property type="protein sequence ID" value="CAD7448913.1"/>
    <property type="molecule type" value="Genomic_DNA"/>
</dbReference>
<accession>A0A7R9F8P9</accession>